<dbReference type="GO" id="GO:0004557">
    <property type="term" value="F:alpha-galactosidase activity"/>
    <property type="evidence" value="ECO:0007669"/>
    <property type="project" value="UniProtKB-EC"/>
</dbReference>
<dbReference type="Pfam" id="PF05691">
    <property type="entry name" value="Raffinose_syn"/>
    <property type="match status" value="1"/>
</dbReference>
<keyword evidence="3" id="KW-0119">Carbohydrate metabolism</keyword>
<evidence type="ECO:0008006" key="7">
    <source>
        <dbReference type="Google" id="ProtNLM"/>
    </source>
</evidence>
<dbReference type="EMBL" id="CP138586">
    <property type="protein sequence ID" value="WPH02255.1"/>
    <property type="molecule type" value="Genomic_DNA"/>
</dbReference>
<dbReference type="Gene3D" id="3.20.20.70">
    <property type="entry name" value="Aldolase class I"/>
    <property type="match status" value="1"/>
</dbReference>
<comment type="catalytic activity">
    <reaction evidence="4">
        <text>alpha-D-galactosyl-(1-&gt;3)-1D-myo-inositol + sucrose = raffinose + myo-inositol</text>
        <dbReference type="Rhea" id="RHEA:20161"/>
        <dbReference type="ChEBI" id="CHEBI:16634"/>
        <dbReference type="ChEBI" id="CHEBI:17268"/>
        <dbReference type="ChEBI" id="CHEBI:17505"/>
        <dbReference type="ChEBI" id="CHEBI:17992"/>
        <dbReference type="EC" id="2.4.1.82"/>
    </reaction>
</comment>
<dbReference type="PANTHER" id="PTHR31268:SF32">
    <property type="entry name" value="GALACTINOL--SUCROSE GALACTOSYLTRANSFERASE 2-RELATED"/>
    <property type="match status" value="1"/>
</dbReference>
<evidence type="ECO:0000256" key="1">
    <source>
        <dbReference type="ARBA" id="ARBA00001255"/>
    </source>
</evidence>
<dbReference type="AlphaFoldDB" id="A0AAQ3M7C9"/>
<comment type="similarity">
    <text evidence="2">Belongs to the glycosyl hydrolases 36 family.</text>
</comment>
<reference evidence="5 6" key="1">
    <citation type="submission" date="2023-11" db="EMBL/GenBank/DDBJ databases">
        <title>An acidophilic fungus is an integral part of prey digestion in a carnivorous sundew plant.</title>
        <authorList>
            <person name="Tsai I.J."/>
        </authorList>
    </citation>
    <scope>NUCLEOTIDE SEQUENCE [LARGE SCALE GENOMIC DNA]</scope>
    <source>
        <strain evidence="5">169a</strain>
    </source>
</reference>
<accession>A0AAQ3M7C9</accession>
<dbReference type="SUPFAM" id="SSF51445">
    <property type="entry name" value="(Trans)glycosidases"/>
    <property type="match status" value="1"/>
</dbReference>
<evidence type="ECO:0000256" key="3">
    <source>
        <dbReference type="ARBA" id="ARBA00023277"/>
    </source>
</evidence>
<evidence type="ECO:0000313" key="5">
    <source>
        <dbReference type="EMBL" id="WPH02255.1"/>
    </source>
</evidence>
<name>A0AAQ3M7C9_9PEZI</name>
<dbReference type="GO" id="GO:0047274">
    <property type="term" value="F:galactinol-sucrose galactosyltransferase activity"/>
    <property type="evidence" value="ECO:0007669"/>
    <property type="project" value="UniProtKB-EC"/>
</dbReference>
<proteinExistence type="inferred from homology"/>
<dbReference type="PANTHER" id="PTHR31268">
    <property type="match status" value="1"/>
</dbReference>
<gene>
    <name evidence="5" type="ORF">R9X50_00511100</name>
</gene>
<evidence type="ECO:0000256" key="4">
    <source>
        <dbReference type="ARBA" id="ARBA00049426"/>
    </source>
</evidence>
<comment type="catalytic activity">
    <reaction evidence="1">
        <text>Hydrolysis of terminal, non-reducing alpha-D-galactose residues in alpha-D-galactosides, including galactose oligosaccharides, galactomannans and galactolipids.</text>
        <dbReference type="EC" id="3.2.1.22"/>
    </reaction>
</comment>
<dbReference type="FunFam" id="3.20.20.70:FF:000222">
    <property type="entry name" value="Raffinose synthase Sip1 protein"/>
    <property type="match status" value="1"/>
</dbReference>
<organism evidence="5 6">
    <name type="scientific">Acrodontium crateriforme</name>
    <dbReference type="NCBI Taxonomy" id="150365"/>
    <lineage>
        <taxon>Eukaryota</taxon>
        <taxon>Fungi</taxon>
        <taxon>Dikarya</taxon>
        <taxon>Ascomycota</taxon>
        <taxon>Pezizomycotina</taxon>
        <taxon>Dothideomycetes</taxon>
        <taxon>Dothideomycetidae</taxon>
        <taxon>Mycosphaerellales</taxon>
        <taxon>Teratosphaeriaceae</taxon>
        <taxon>Acrodontium</taxon>
    </lineage>
</organism>
<sequence>MVLRPAKQKGITFGYCDITTGQRVYPVPPLDKDSNAQPQQPLSIAKLSLTDDNMYCRVTCSPSLGQVTHITGNKVRFDVLIECSSKQSTPAVIIWHNLNKEWAEITLVPYENQNAMLLNQTHERHLIQHWFSAELEGTPDDIRQVWFTVKFRTDASKDWQWLRDVTGLPDGELCYQSQAPLVKSSHELSDFFDDLSSEIVVQSEEPDTDDTLLYSLICPVRAALSTDSAYQHHQLGTPKKMTRWFSIVRLWVPWLAPRHGHHKFALDKDAILISFLRADGMSVVCLGISGVDDLVTTFIDDGHGKVIIKGRNDRPEPGFSRVLVAVAPSFEVANCAVMYHARRVVGYMANEKLPVSIEQSSEVHDDKNAGKPAWIEEWYDELTYCTWNALGQKLSAEKIYNALDELKKANITITNLIIDDNWQSLSDAESQNRRGWIEFEANKTGFPGGLKTTTAEIRRRHPNIKHIAVWHAMLGYWGGISPDGKIAENYKTIEVQKEPGAVEGSFTVVAAEDVQRMYNDFYSFLSASGVDSVKTDAQFFLDMLHHAPDRRALITEYQDAWTLAHLTHFSARAISCMSQTPQIIFHSQLPRNKPRLLVRNSDDFFPDIDASHPWHIFCNAHNSLLTQHLNVLPDWDMFQTSHPWAAFHAAARCVSGGPIYITDTPGQHDKKLITQMTAPTLRGQTVILRPHTVGRSMDAYNSYHASCILKIGTHVGYAQSGSGILGVFNVSGRRIHEFIPLDKFPGTEQGTYVVGSFVHNRFSKLVDRKTNPVFLCVELGIKEWDILTAYSVQTFTLPSPNSTPTKISISPLGLVDKMTGIAALTNHDIYLETSSTHRLRAWLSFKALGTTGLWLDDVSHISVEKDIMVLLLGKPIPASCVRLRKLEDQDQDQKSGVLEVDVEEAWRKSGEKAGWSNEVSIEIFIHFG</sequence>
<dbReference type="InterPro" id="IPR008811">
    <property type="entry name" value="Glycosyl_hydrolases_36"/>
</dbReference>
<protein>
    <recommendedName>
        <fullName evidence="7">Alpha-galactosidase</fullName>
    </recommendedName>
</protein>
<keyword evidence="6" id="KW-1185">Reference proteome</keyword>
<evidence type="ECO:0000256" key="2">
    <source>
        <dbReference type="ARBA" id="ARBA00007240"/>
    </source>
</evidence>
<dbReference type="InterPro" id="IPR017853">
    <property type="entry name" value="GH"/>
</dbReference>
<dbReference type="InterPro" id="IPR013785">
    <property type="entry name" value="Aldolase_TIM"/>
</dbReference>
<dbReference type="Proteomes" id="UP001303373">
    <property type="component" value="Chromosome 7"/>
</dbReference>
<evidence type="ECO:0000313" key="6">
    <source>
        <dbReference type="Proteomes" id="UP001303373"/>
    </source>
</evidence>